<dbReference type="InterPro" id="IPR045339">
    <property type="entry name" value="DUF6534"/>
</dbReference>
<keyword evidence="1" id="KW-0812">Transmembrane</keyword>
<feature type="transmembrane region" description="Helical" evidence="1">
    <location>
        <begin position="460"/>
        <end position="478"/>
    </location>
</feature>
<dbReference type="Proteomes" id="UP000559027">
    <property type="component" value="Unassembled WGS sequence"/>
</dbReference>
<dbReference type="AlphaFoldDB" id="A0A8H5FVD7"/>
<sequence>MVGTVTMWRSEKIDLSNIDALPGIVDNYEYRHQHMARCRGLRIYQHRYLLKPLATPPVHPSQMAPAPVPLPANASLVLGPPIVGIVLNWFFYGIFLMQYFMYLNNSRTDSKWLRAVVHLLLLLDTVQSVMAMDDLFYWFVYNFGDYNALFHFNVATVDGPFLDALIMFTVQLVYCWRLRELGRWKILPAGTAVLALVSCVSGAFVGINDVIVDPVTSRNFRPVEELWLIASVVTDIIIASSMVYLLLRYRKERLSTGLMDTLKRIVLLTLETNAATAVFAIALVLTFYIPQIAEPLTNVNIALGYIIGKLCYFTARVNLTVTHYHSVYSITMGSYSTDTQGRSTHSGQTQSARQLSTIRFNGPRTTTEMETDAPSQIPMIIGAVLVWFLYGILVVQYLMYLNNARPKDRKVLRGVVHFIFFLDTIQTLVIMDDVFFWFVYHFGDFSALSEFNLSSVDGPLLDAIIAFTVQLVYCWRVWVIGKWKALPIVTALVALAACLSGMAAGIHGIIESSHTEAVNVWLISSVITDILIAGSMVYLLMKYRTETASRNTMVILKRILLLTLETNALTAAAAIGLVIAFLVPSIAPPVRFPCHAFQLRSLRRIVLYRKPAYT</sequence>
<keyword evidence="4" id="KW-1185">Reference proteome</keyword>
<protein>
    <recommendedName>
        <fullName evidence="2">DUF6534 domain-containing protein</fullName>
    </recommendedName>
</protein>
<evidence type="ECO:0000313" key="3">
    <source>
        <dbReference type="EMBL" id="KAF5350112.1"/>
    </source>
</evidence>
<accession>A0A8H5FVD7</accession>
<gene>
    <name evidence="3" type="ORF">D9756_009066</name>
</gene>
<feature type="transmembrane region" description="Helical" evidence="1">
    <location>
        <begin position="186"/>
        <end position="207"/>
    </location>
</feature>
<proteinExistence type="predicted"/>
<comment type="caution">
    <text evidence="3">The sequence shown here is derived from an EMBL/GenBank/DDBJ whole genome shotgun (WGS) entry which is preliminary data.</text>
</comment>
<feature type="transmembrane region" description="Helical" evidence="1">
    <location>
        <begin position="227"/>
        <end position="247"/>
    </location>
</feature>
<feature type="transmembrane region" description="Helical" evidence="1">
    <location>
        <begin position="411"/>
        <end position="440"/>
    </location>
</feature>
<keyword evidence="1" id="KW-1133">Transmembrane helix</keyword>
<reference evidence="3 4" key="1">
    <citation type="journal article" date="2020" name="ISME J.">
        <title>Uncovering the hidden diversity of litter-decomposition mechanisms in mushroom-forming fungi.</title>
        <authorList>
            <person name="Floudas D."/>
            <person name="Bentzer J."/>
            <person name="Ahren D."/>
            <person name="Johansson T."/>
            <person name="Persson P."/>
            <person name="Tunlid A."/>
        </authorList>
    </citation>
    <scope>NUCLEOTIDE SEQUENCE [LARGE SCALE GENOMIC DNA]</scope>
    <source>
        <strain evidence="3 4">CBS 146.42</strain>
    </source>
</reference>
<feature type="domain" description="DUF6534" evidence="2">
    <location>
        <begin position="231"/>
        <end position="314"/>
    </location>
</feature>
<feature type="transmembrane region" description="Helical" evidence="1">
    <location>
        <begin position="518"/>
        <end position="539"/>
    </location>
</feature>
<feature type="transmembrane region" description="Helical" evidence="1">
    <location>
        <begin position="268"/>
        <end position="289"/>
    </location>
</feature>
<feature type="transmembrane region" description="Helical" evidence="1">
    <location>
        <begin position="78"/>
        <end position="100"/>
    </location>
</feature>
<feature type="transmembrane region" description="Helical" evidence="1">
    <location>
        <begin position="559"/>
        <end position="583"/>
    </location>
</feature>
<feature type="transmembrane region" description="Helical" evidence="1">
    <location>
        <begin position="377"/>
        <end position="399"/>
    </location>
</feature>
<feature type="domain" description="DUF6534" evidence="2">
    <location>
        <begin position="525"/>
        <end position="579"/>
    </location>
</feature>
<evidence type="ECO:0000313" key="4">
    <source>
        <dbReference type="Proteomes" id="UP000559027"/>
    </source>
</evidence>
<organism evidence="3 4">
    <name type="scientific">Leucocoprinus leucothites</name>
    <dbReference type="NCBI Taxonomy" id="201217"/>
    <lineage>
        <taxon>Eukaryota</taxon>
        <taxon>Fungi</taxon>
        <taxon>Dikarya</taxon>
        <taxon>Basidiomycota</taxon>
        <taxon>Agaricomycotina</taxon>
        <taxon>Agaricomycetes</taxon>
        <taxon>Agaricomycetidae</taxon>
        <taxon>Agaricales</taxon>
        <taxon>Agaricineae</taxon>
        <taxon>Agaricaceae</taxon>
        <taxon>Leucocoprinus</taxon>
    </lineage>
</organism>
<evidence type="ECO:0000259" key="2">
    <source>
        <dbReference type="Pfam" id="PF20152"/>
    </source>
</evidence>
<dbReference type="PANTHER" id="PTHR40465">
    <property type="entry name" value="CHROMOSOME 1, WHOLE GENOME SHOTGUN SEQUENCE"/>
    <property type="match status" value="1"/>
</dbReference>
<feature type="transmembrane region" description="Helical" evidence="1">
    <location>
        <begin position="150"/>
        <end position="174"/>
    </location>
</feature>
<name>A0A8H5FVD7_9AGAR</name>
<feature type="transmembrane region" description="Helical" evidence="1">
    <location>
        <begin position="112"/>
        <end position="130"/>
    </location>
</feature>
<feature type="transmembrane region" description="Helical" evidence="1">
    <location>
        <begin position="485"/>
        <end position="506"/>
    </location>
</feature>
<dbReference type="OrthoDB" id="2522538at2759"/>
<dbReference type="EMBL" id="JAACJO010000015">
    <property type="protein sequence ID" value="KAF5350112.1"/>
    <property type="molecule type" value="Genomic_DNA"/>
</dbReference>
<dbReference type="PANTHER" id="PTHR40465:SF1">
    <property type="entry name" value="DUF6534 DOMAIN-CONTAINING PROTEIN"/>
    <property type="match status" value="1"/>
</dbReference>
<evidence type="ECO:0000256" key="1">
    <source>
        <dbReference type="SAM" id="Phobius"/>
    </source>
</evidence>
<dbReference type="Pfam" id="PF20152">
    <property type="entry name" value="DUF6534"/>
    <property type="match status" value="2"/>
</dbReference>
<keyword evidence="1" id="KW-0472">Membrane</keyword>